<evidence type="ECO:0000313" key="7">
    <source>
        <dbReference type="Proteomes" id="UP000001628"/>
    </source>
</evidence>
<evidence type="ECO:0000256" key="3">
    <source>
        <dbReference type="ARBA" id="ARBA00030602"/>
    </source>
</evidence>
<name>C1G4G8_PARBD</name>
<feature type="compositionally biased region" description="Low complexity" evidence="4">
    <location>
        <begin position="90"/>
        <end position="112"/>
    </location>
</feature>
<proteinExistence type="inferred from homology"/>
<dbReference type="STRING" id="502780.C1G4G8"/>
<evidence type="ECO:0000259" key="5">
    <source>
        <dbReference type="Pfam" id="PF06094"/>
    </source>
</evidence>
<evidence type="ECO:0000313" key="6">
    <source>
        <dbReference type="EMBL" id="EEH45684.1"/>
    </source>
</evidence>
<dbReference type="VEuPathDB" id="FungiDB:PADG_01834"/>
<sequence>MMEGRVNKNEPPTTGPHLTISSLKTFLDSPTAQSGPIWKPTYLFVYGSLMDLDVLQYVLGSPRRLPPLRPARLKNYRMKMWGIYPTLIPSSNDSNNNNNNSSSSSSKKSSGNESGGGKGNVDEISGALYLVEHPTHFALLEQYESSAYTWHHCVAEFTDDGGSTTEQSGFECRTFIWRGDPDSAELTDGRFDLEVYQKYYKPQLL</sequence>
<dbReference type="InterPro" id="IPR036568">
    <property type="entry name" value="GGCT-like_sf"/>
</dbReference>
<dbReference type="GeneID" id="22581423"/>
<dbReference type="Gene3D" id="3.10.490.10">
    <property type="entry name" value="Gamma-glutamyl cyclotransferase-like"/>
    <property type="match status" value="1"/>
</dbReference>
<keyword evidence="7" id="KW-1185">Reference proteome</keyword>
<keyword evidence="2" id="KW-0808">Transferase</keyword>
<gene>
    <name evidence="6" type="ORF">PADG_01834</name>
</gene>
<evidence type="ECO:0000256" key="1">
    <source>
        <dbReference type="ARBA" id="ARBA00008861"/>
    </source>
</evidence>
<accession>C1G4G8</accession>
<organism evidence="6 7">
    <name type="scientific">Paracoccidioides brasiliensis (strain Pb18)</name>
    <dbReference type="NCBI Taxonomy" id="502780"/>
    <lineage>
        <taxon>Eukaryota</taxon>
        <taxon>Fungi</taxon>
        <taxon>Dikarya</taxon>
        <taxon>Ascomycota</taxon>
        <taxon>Pezizomycotina</taxon>
        <taxon>Eurotiomycetes</taxon>
        <taxon>Eurotiomycetidae</taxon>
        <taxon>Onygenales</taxon>
        <taxon>Ajellomycetaceae</taxon>
        <taxon>Paracoccidioides</taxon>
    </lineage>
</organism>
<dbReference type="InterPro" id="IPR013024">
    <property type="entry name" value="GGCT-like"/>
</dbReference>
<feature type="region of interest" description="Disordered" evidence="4">
    <location>
        <begin position="1"/>
        <end position="20"/>
    </location>
</feature>
<evidence type="ECO:0000256" key="4">
    <source>
        <dbReference type="SAM" id="MobiDB-lite"/>
    </source>
</evidence>
<evidence type="ECO:0000256" key="2">
    <source>
        <dbReference type="ARBA" id="ARBA00022679"/>
    </source>
</evidence>
<dbReference type="HOGENOM" id="CLU_092543_1_0_1"/>
<dbReference type="EMBL" id="KN275958">
    <property type="protein sequence ID" value="EEH45684.1"/>
    <property type="molecule type" value="Genomic_DNA"/>
</dbReference>
<protein>
    <recommendedName>
        <fullName evidence="3">Putative gamma-glutamylcyclotransferase</fullName>
    </recommendedName>
</protein>
<dbReference type="PANTHER" id="PTHR31544">
    <property type="entry name" value="AIG2-LIKE PROTEIN D"/>
    <property type="match status" value="1"/>
</dbReference>
<reference evidence="6 7" key="1">
    <citation type="journal article" date="2011" name="PLoS Genet.">
        <title>Comparative genomic analysis of human fungal pathogens causing paracoccidioidomycosis.</title>
        <authorList>
            <person name="Desjardins C.A."/>
            <person name="Champion M.D."/>
            <person name="Holder J.W."/>
            <person name="Muszewska A."/>
            <person name="Goldberg J."/>
            <person name="Bailao A.M."/>
            <person name="Brigido M.M."/>
            <person name="Ferreira M.E."/>
            <person name="Garcia A.M."/>
            <person name="Grynberg M."/>
            <person name="Gujja S."/>
            <person name="Heiman D.I."/>
            <person name="Henn M.R."/>
            <person name="Kodira C.D."/>
            <person name="Leon-Narvaez H."/>
            <person name="Longo L.V."/>
            <person name="Ma L.J."/>
            <person name="Malavazi I."/>
            <person name="Matsuo A.L."/>
            <person name="Morais F.V."/>
            <person name="Pereira M."/>
            <person name="Rodriguez-Brito S."/>
            <person name="Sakthikumar S."/>
            <person name="Salem-Izacc S.M."/>
            <person name="Sykes S.M."/>
            <person name="Teixeira M.M."/>
            <person name="Vallejo M.C."/>
            <person name="Walter M.E."/>
            <person name="Yandava C."/>
            <person name="Young S."/>
            <person name="Zeng Q."/>
            <person name="Zucker J."/>
            <person name="Felipe M.S."/>
            <person name="Goldman G.H."/>
            <person name="Haas B.J."/>
            <person name="McEwen J.G."/>
            <person name="Nino-Vega G."/>
            <person name="Puccia R."/>
            <person name="San-Blas G."/>
            <person name="Soares C.M."/>
            <person name="Birren B.W."/>
            <person name="Cuomo C.A."/>
        </authorList>
    </citation>
    <scope>NUCLEOTIDE SEQUENCE [LARGE SCALE GENOMIC DNA]</scope>
    <source>
        <strain evidence="6 7">Pb18</strain>
    </source>
</reference>
<feature type="domain" description="Gamma-glutamylcyclotransferase AIG2-like" evidence="5">
    <location>
        <begin position="43"/>
        <end position="92"/>
    </location>
</feature>
<dbReference type="Pfam" id="PF06094">
    <property type="entry name" value="GGACT"/>
    <property type="match status" value="1"/>
</dbReference>
<comment type="similarity">
    <text evidence="1">Belongs to the gamma-glutamylcyclotransferase family.</text>
</comment>
<dbReference type="eggNOG" id="ENOG502S2U6">
    <property type="taxonomic scope" value="Eukaryota"/>
</dbReference>
<dbReference type="AlphaFoldDB" id="C1G4G8"/>
<dbReference type="InterPro" id="IPR009288">
    <property type="entry name" value="AIG2-like_dom"/>
</dbReference>
<dbReference type="Proteomes" id="UP000001628">
    <property type="component" value="Unassembled WGS sequence"/>
</dbReference>
<dbReference type="PANTHER" id="PTHR31544:SF4">
    <property type="entry name" value="GAMMA-GLUTAMYLCYCLOTRANSFERASE-RELATED"/>
    <property type="match status" value="1"/>
</dbReference>
<dbReference type="CDD" id="cd06661">
    <property type="entry name" value="GGCT_like"/>
    <property type="match status" value="1"/>
</dbReference>
<dbReference type="KEGG" id="pbn:PADG_01834"/>
<dbReference type="RefSeq" id="XP_010757596.1">
    <property type="nucleotide sequence ID" value="XM_010759294.1"/>
</dbReference>
<dbReference type="InterPro" id="IPR045038">
    <property type="entry name" value="AIG2-like"/>
</dbReference>
<dbReference type="SUPFAM" id="SSF110857">
    <property type="entry name" value="Gamma-glutamyl cyclotransferase-like"/>
    <property type="match status" value="1"/>
</dbReference>
<feature type="region of interest" description="Disordered" evidence="4">
    <location>
        <begin position="89"/>
        <end position="118"/>
    </location>
</feature>
<dbReference type="GO" id="GO:0016740">
    <property type="term" value="F:transferase activity"/>
    <property type="evidence" value="ECO:0007669"/>
    <property type="project" value="UniProtKB-KW"/>
</dbReference>
<dbReference type="OrthoDB" id="3262926at2759"/>
<dbReference type="InParanoid" id="C1G4G8"/>
<dbReference type="OMA" id="AYTWHRC"/>